<accession>A0A7X6DAS5</accession>
<feature type="transmembrane region" description="Helical" evidence="1">
    <location>
        <begin position="46"/>
        <end position="64"/>
    </location>
</feature>
<reference evidence="2 3" key="1">
    <citation type="submission" date="2020-03" db="EMBL/GenBank/DDBJ databases">
        <title>Bacterial samples isolated from urine from healthy bovine heifers (Gyr breed).</title>
        <authorList>
            <person name="Giannattasio-Ferraz S."/>
            <person name="Maskeri L."/>
            <person name="Penido A."/>
            <person name="Barbosa-Stancioli E.F."/>
            <person name="Putonti C."/>
        </authorList>
    </citation>
    <scope>NUCLEOTIDE SEQUENCE [LARGE SCALE GENOMIC DNA]</scope>
    <source>
        <strain evidence="2 3">UFMG-H7</strain>
    </source>
</reference>
<feature type="transmembrane region" description="Helical" evidence="1">
    <location>
        <begin position="100"/>
        <end position="122"/>
    </location>
</feature>
<keyword evidence="1" id="KW-1133">Transmembrane helix</keyword>
<feature type="transmembrane region" description="Helical" evidence="1">
    <location>
        <begin position="20"/>
        <end position="40"/>
    </location>
</feature>
<feature type="transmembrane region" description="Helical" evidence="1">
    <location>
        <begin position="134"/>
        <end position="155"/>
    </location>
</feature>
<evidence type="ECO:0000313" key="2">
    <source>
        <dbReference type="EMBL" id="NKC68930.1"/>
    </source>
</evidence>
<dbReference type="AlphaFoldDB" id="A0A7X6DAS5"/>
<feature type="transmembrane region" description="Helical" evidence="1">
    <location>
        <begin position="220"/>
        <end position="236"/>
    </location>
</feature>
<protein>
    <recommendedName>
        <fullName evidence="4">TraX protein</fullName>
    </recommendedName>
</protein>
<evidence type="ECO:0008006" key="4">
    <source>
        <dbReference type="Google" id="ProtNLM"/>
    </source>
</evidence>
<dbReference type="OrthoDB" id="9781069at2"/>
<name>A0A7X6DAS5_9ENTE</name>
<evidence type="ECO:0000256" key="1">
    <source>
        <dbReference type="SAM" id="Phobius"/>
    </source>
</evidence>
<evidence type="ECO:0000313" key="3">
    <source>
        <dbReference type="Proteomes" id="UP000521358"/>
    </source>
</evidence>
<proteinExistence type="predicted"/>
<feature type="transmembrane region" description="Helical" evidence="1">
    <location>
        <begin position="161"/>
        <end position="184"/>
    </location>
</feature>
<dbReference type="InterPro" id="IPR008875">
    <property type="entry name" value="TraX"/>
</dbReference>
<comment type="caution">
    <text evidence="2">The sequence shown here is derived from an EMBL/GenBank/DDBJ whole genome shotgun (WGS) entry which is preliminary data.</text>
</comment>
<dbReference type="Proteomes" id="UP000521358">
    <property type="component" value="Unassembled WGS sequence"/>
</dbReference>
<keyword evidence="1" id="KW-0472">Membrane</keyword>
<gene>
    <name evidence="2" type="ORF">HED35_12605</name>
</gene>
<dbReference type="EMBL" id="JAAVMB010000017">
    <property type="protein sequence ID" value="NKC68930.1"/>
    <property type="molecule type" value="Genomic_DNA"/>
</dbReference>
<feature type="transmembrane region" description="Helical" evidence="1">
    <location>
        <begin position="76"/>
        <end position="94"/>
    </location>
</feature>
<dbReference type="Pfam" id="PF05857">
    <property type="entry name" value="TraX"/>
    <property type="match status" value="1"/>
</dbReference>
<keyword evidence="1" id="KW-0812">Transmembrane</keyword>
<feature type="transmembrane region" description="Helical" evidence="1">
    <location>
        <begin position="196"/>
        <end position="214"/>
    </location>
</feature>
<organism evidence="2 3">
    <name type="scientific">Vagococcus fluvialis</name>
    <dbReference type="NCBI Taxonomy" id="2738"/>
    <lineage>
        <taxon>Bacteria</taxon>
        <taxon>Bacillati</taxon>
        <taxon>Bacillota</taxon>
        <taxon>Bacilli</taxon>
        <taxon>Lactobacillales</taxon>
        <taxon>Enterococcaceae</taxon>
        <taxon>Vagococcus</taxon>
    </lineage>
</organism>
<feature type="transmembrane region" description="Helical" evidence="1">
    <location>
        <begin position="248"/>
        <end position="266"/>
    </location>
</feature>
<sequence>MKEVEVVSQRKKLTTFDLKILGIILMFIDHIHQMFSIMGAPGWLDWFGRPVATLFFFISVEGFSHTRNKNNYLFRLLIGFWVMNIGSTIVQKFFELGQTALMNNIFTDLFVGVLAMYGIDFLVEFRKQKKASQLVIGILCLVGPLALSLIALVGLSSGNMLLLGLARVMPMTLFAENSIMVYLIPVMYLLRKNKNWQCLAIAAVAILFFIGNPAQAFTSNTQWMMIFSIIPIMLYGGEKGRGMKSFFYIFYPAHIWLLYILASLIYNH</sequence>